<dbReference type="GO" id="GO:0005634">
    <property type="term" value="C:nucleus"/>
    <property type="evidence" value="ECO:0007669"/>
    <property type="project" value="UniProtKB-SubCell"/>
</dbReference>
<proteinExistence type="predicted"/>
<accession>A0A8K0KJK6</accession>
<dbReference type="Proteomes" id="UP000792457">
    <property type="component" value="Unassembled WGS sequence"/>
</dbReference>
<comment type="subcellular location">
    <subcellularLocation>
        <location evidence="1">Nucleus</location>
    </subcellularLocation>
</comment>
<feature type="domain" description="HTH psq-type" evidence="3">
    <location>
        <begin position="29"/>
        <end position="64"/>
    </location>
</feature>
<gene>
    <name evidence="4" type="ORF">J437_LFUL014019</name>
</gene>
<reference evidence="4" key="1">
    <citation type="submission" date="2013-04" db="EMBL/GenBank/DDBJ databases">
        <authorList>
            <person name="Qu J."/>
            <person name="Murali S.C."/>
            <person name="Bandaranaike D."/>
            <person name="Bellair M."/>
            <person name="Blankenburg K."/>
            <person name="Chao H."/>
            <person name="Dinh H."/>
            <person name="Doddapaneni H."/>
            <person name="Downs B."/>
            <person name="Dugan-Rocha S."/>
            <person name="Elkadiri S."/>
            <person name="Gnanaolivu R.D."/>
            <person name="Hernandez B."/>
            <person name="Javaid M."/>
            <person name="Jayaseelan J.C."/>
            <person name="Lee S."/>
            <person name="Li M."/>
            <person name="Ming W."/>
            <person name="Munidasa M."/>
            <person name="Muniz J."/>
            <person name="Nguyen L."/>
            <person name="Ongeri F."/>
            <person name="Osuji N."/>
            <person name="Pu L.-L."/>
            <person name="Puazo M."/>
            <person name="Qu C."/>
            <person name="Quiroz J."/>
            <person name="Raj R."/>
            <person name="Weissenberger G."/>
            <person name="Xin Y."/>
            <person name="Zou X."/>
            <person name="Han Y."/>
            <person name="Richards S."/>
            <person name="Worley K."/>
            <person name="Muzny D."/>
            <person name="Gibbs R."/>
        </authorList>
    </citation>
    <scope>NUCLEOTIDE SEQUENCE</scope>
    <source>
        <strain evidence="4">Sampled in the wild</strain>
    </source>
</reference>
<dbReference type="InterPro" id="IPR007889">
    <property type="entry name" value="HTH_Psq"/>
</dbReference>
<comment type="caution">
    <text evidence="4">The sequence shown here is derived from an EMBL/GenBank/DDBJ whole genome shotgun (WGS) entry which is preliminary data.</text>
</comment>
<dbReference type="Pfam" id="PF05225">
    <property type="entry name" value="HTH_psq"/>
    <property type="match status" value="1"/>
</dbReference>
<dbReference type="InterPro" id="IPR009057">
    <property type="entry name" value="Homeodomain-like_sf"/>
</dbReference>
<dbReference type="EMBL" id="KZ308720">
    <property type="protein sequence ID" value="KAG8233473.1"/>
    <property type="molecule type" value="Genomic_DNA"/>
</dbReference>
<evidence type="ECO:0000313" key="5">
    <source>
        <dbReference type="Proteomes" id="UP000792457"/>
    </source>
</evidence>
<reference evidence="4" key="2">
    <citation type="submission" date="2017-10" db="EMBL/GenBank/DDBJ databases">
        <title>Ladona fulva Genome sequencing and assembly.</title>
        <authorList>
            <person name="Murali S."/>
            <person name="Richards S."/>
            <person name="Bandaranaike D."/>
            <person name="Bellair M."/>
            <person name="Blankenburg K."/>
            <person name="Chao H."/>
            <person name="Dinh H."/>
            <person name="Doddapaneni H."/>
            <person name="Dugan-Rocha S."/>
            <person name="Elkadiri S."/>
            <person name="Gnanaolivu R."/>
            <person name="Hernandez B."/>
            <person name="Skinner E."/>
            <person name="Javaid M."/>
            <person name="Lee S."/>
            <person name="Li M."/>
            <person name="Ming W."/>
            <person name="Munidasa M."/>
            <person name="Muniz J."/>
            <person name="Nguyen L."/>
            <person name="Hughes D."/>
            <person name="Osuji N."/>
            <person name="Pu L.-L."/>
            <person name="Puazo M."/>
            <person name="Qu C."/>
            <person name="Quiroz J."/>
            <person name="Raj R."/>
            <person name="Weissenberger G."/>
            <person name="Xin Y."/>
            <person name="Zou X."/>
            <person name="Han Y."/>
            <person name="Worley K."/>
            <person name="Muzny D."/>
            <person name="Gibbs R."/>
        </authorList>
    </citation>
    <scope>NUCLEOTIDE SEQUENCE</scope>
    <source>
        <strain evidence="4">Sampled in the wild</strain>
    </source>
</reference>
<evidence type="ECO:0000256" key="1">
    <source>
        <dbReference type="ARBA" id="ARBA00004123"/>
    </source>
</evidence>
<evidence type="ECO:0000313" key="4">
    <source>
        <dbReference type="EMBL" id="KAG8233473.1"/>
    </source>
</evidence>
<feature type="compositionally biased region" description="Polar residues" evidence="2">
    <location>
        <begin position="16"/>
        <end position="28"/>
    </location>
</feature>
<dbReference type="GO" id="GO:0003677">
    <property type="term" value="F:DNA binding"/>
    <property type="evidence" value="ECO:0007669"/>
    <property type="project" value="InterPro"/>
</dbReference>
<dbReference type="SUPFAM" id="SSF46689">
    <property type="entry name" value="Homeodomain-like"/>
    <property type="match status" value="1"/>
</dbReference>
<evidence type="ECO:0000256" key="2">
    <source>
        <dbReference type="SAM" id="MobiDB-lite"/>
    </source>
</evidence>
<keyword evidence="5" id="KW-1185">Reference proteome</keyword>
<evidence type="ECO:0000259" key="3">
    <source>
        <dbReference type="Pfam" id="PF05225"/>
    </source>
</evidence>
<organism evidence="4 5">
    <name type="scientific">Ladona fulva</name>
    <name type="common">Scarce chaser dragonfly</name>
    <name type="synonym">Libellula fulva</name>
    <dbReference type="NCBI Taxonomy" id="123851"/>
    <lineage>
        <taxon>Eukaryota</taxon>
        <taxon>Metazoa</taxon>
        <taxon>Ecdysozoa</taxon>
        <taxon>Arthropoda</taxon>
        <taxon>Hexapoda</taxon>
        <taxon>Insecta</taxon>
        <taxon>Pterygota</taxon>
        <taxon>Palaeoptera</taxon>
        <taxon>Odonata</taxon>
        <taxon>Epiprocta</taxon>
        <taxon>Anisoptera</taxon>
        <taxon>Libelluloidea</taxon>
        <taxon>Libellulidae</taxon>
        <taxon>Ladona</taxon>
    </lineage>
</organism>
<name>A0A8K0KJK6_LADFU</name>
<dbReference type="AlphaFoldDB" id="A0A8K0KJK6"/>
<feature type="region of interest" description="Disordered" evidence="2">
    <location>
        <begin position="1"/>
        <end position="28"/>
    </location>
</feature>
<protein>
    <recommendedName>
        <fullName evidence="3">HTH psq-type domain-containing protein</fullName>
    </recommendedName>
</protein>
<dbReference type="Gene3D" id="1.10.10.60">
    <property type="entry name" value="Homeodomain-like"/>
    <property type="match status" value="1"/>
</dbReference>
<sequence>MFSRWNPRKDMERNYQQKTEQQKWSQNGMESAIQEVIKGRMGYSAASHAFSVPRTTLIYRVKITQKRKRQKKD</sequence>